<accession>Q1MQY2</accession>
<dbReference type="OrthoDB" id="8221108at2"/>
<evidence type="ECO:0000313" key="8">
    <source>
        <dbReference type="EMBL" id="CAJ54595.1"/>
    </source>
</evidence>
<dbReference type="InterPro" id="IPR018035">
    <property type="entry name" value="Flagellar_FliH/T3SS_HrpE"/>
</dbReference>
<comment type="similarity">
    <text evidence="5">Belongs to the SctL stator family.</text>
</comment>
<dbReference type="eggNOG" id="COG1317">
    <property type="taxonomic scope" value="Bacteria"/>
</dbReference>
<keyword evidence="9" id="KW-1185">Reference proteome</keyword>
<dbReference type="PANTHER" id="PTHR34982">
    <property type="entry name" value="YOP PROTEINS TRANSLOCATION PROTEIN L"/>
    <property type="match status" value="1"/>
</dbReference>
<dbReference type="NCBIfam" id="TIGR02499">
    <property type="entry name" value="HrpE_YscL_not"/>
    <property type="match status" value="1"/>
</dbReference>
<gene>
    <name evidence="8" type="primary">sctL</name>
    <name evidence="8" type="ordered locus">LI0541</name>
</gene>
<name>Q1MQY2_LAWIP</name>
<dbReference type="SUPFAM" id="SSF160527">
    <property type="entry name" value="V-type ATPase subunit E-like"/>
    <property type="match status" value="1"/>
</dbReference>
<dbReference type="NCBIfam" id="NF005392">
    <property type="entry name" value="PRK06937.1"/>
    <property type="match status" value="1"/>
</dbReference>
<evidence type="ECO:0000313" key="9">
    <source>
        <dbReference type="Proteomes" id="UP000002430"/>
    </source>
</evidence>
<protein>
    <recommendedName>
        <fullName evidence="6">Type 3 secretion system stator protein</fullName>
    </recommendedName>
</protein>
<dbReference type="STRING" id="363253.LI0541"/>
<comment type="subcellular location">
    <subcellularLocation>
        <location evidence="1">Cytoplasm</location>
    </subcellularLocation>
</comment>
<evidence type="ECO:0000256" key="5">
    <source>
        <dbReference type="ARBA" id="ARBA00024335"/>
    </source>
</evidence>
<evidence type="ECO:0000256" key="4">
    <source>
        <dbReference type="ARBA" id="ARBA00022927"/>
    </source>
</evidence>
<evidence type="ECO:0000256" key="3">
    <source>
        <dbReference type="ARBA" id="ARBA00022490"/>
    </source>
</evidence>
<dbReference type="InterPro" id="IPR051472">
    <property type="entry name" value="T3SS_Stator/FliH"/>
</dbReference>
<feature type="domain" description="Flagellar assembly protein FliH/Type III secretion system HrpE" evidence="7">
    <location>
        <begin position="89"/>
        <end position="193"/>
    </location>
</feature>
<dbReference type="Proteomes" id="UP000002430">
    <property type="component" value="Chromosome"/>
</dbReference>
<dbReference type="AlphaFoldDB" id="Q1MQY2"/>
<dbReference type="KEGG" id="lip:LI0541"/>
<dbReference type="InterPro" id="IPR012842">
    <property type="entry name" value="T3SS_SctL/SctL2"/>
</dbReference>
<evidence type="ECO:0000256" key="6">
    <source>
        <dbReference type="ARBA" id="ARBA00040494"/>
    </source>
</evidence>
<dbReference type="PANTHER" id="PTHR34982:SF4">
    <property type="entry name" value="TYPE 3 SECRETION SYSTEM STATOR PROTEIN"/>
    <property type="match status" value="1"/>
</dbReference>
<keyword evidence="3" id="KW-0963">Cytoplasm</keyword>
<dbReference type="HOGENOM" id="CLU_062625_2_1_7"/>
<dbReference type="GO" id="GO:0030254">
    <property type="term" value="P:protein secretion by the type III secretion system"/>
    <property type="evidence" value="ECO:0007669"/>
    <property type="project" value="InterPro"/>
</dbReference>
<reference evidence="8 9" key="1">
    <citation type="submission" date="2005-11" db="EMBL/GenBank/DDBJ databases">
        <title>The complete genome sequence of Lawsonia intracellularis: the causative agent of proliferative enteropathy.</title>
        <authorList>
            <person name="Kaur K."/>
            <person name="Zhang Q."/>
            <person name="Beckler D."/>
            <person name="Munir S."/>
            <person name="Li L."/>
            <person name="Kinsley K."/>
            <person name="Herron L."/>
            <person name="Peterson A."/>
            <person name="May B."/>
            <person name="Singh S."/>
            <person name="Gebhart C."/>
            <person name="Kapur V."/>
        </authorList>
    </citation>
    <scope>NUCLEOTIDE SEQUENCE [LARGE SCALE GENOMIC DNA]</scope>
    <source>
        <strain evidence="8 9">PHE/MN1-00</strain>
    </source>
</reference>
<proteinExistence type="inferred from homology"/>
<evidence type="ECO:0000256" key="1">
    <source>
        <dbReference type="ARBA" id="ARBA00004496"/>
    </source>
</evidence>
<evidence type="ECO:0000259" key="7">
    <source>
        <dbReference type="Pfam" id="PF02108"/>
    </source>
</evidence>
<dbReference type="SMR" id="Q1MQY2"/>
<evidence type="ECO:0000256" key="2">
    <source>
        <dbReference type="ARBA" id="ARBA00022448"/>
    </source>
</evidence>
<dbReference type="EMBL" id="AM180252">
    <property type="protein sequence ID" value="CAJ54595.1"/>
    <property type="molecule type" value="Genomic_DNA"/>
</dbReference>
<dbReference type="RefSeq" id="WP_011526624.1">
    <property type="nucleotide sequence ID" value="NC_008011.1"/>
</dbReference>
<keyword evidence="2" id="KW-0813">Transport</keyword>
<keyword evidence="4" id="KW-0653">Protein transport</keyword>
<organism evidence="8 9">
    <name type="scientific">Lawsonia intracellularis (strain PHE/MN1-00)</name>
    <dbReference type="NCBI Taxonomy" id="363253"/>
    <lineage>
        <taxon>Bacteria</taxon>
        <taxon>Pseudomonadati</taxon>
        <taxon>Thermodesulfobacteriota</taxon>
        <taxon>Desulfovibrionia</taxon>
        <taxon>Desulfovibrionales</taxon>
        <taxon>Desulfovibrionaceae</taxon>
        <taxon>Lawsonia</taxon>
    </lineage>
</organism>
<dbReference type="Pfam" id="PF02108">
    <property type="entry name" value="FliH"/>
    <property type="match status" value="1"/>
</dbReference>
<dbReference type="GO" id="GO:0005829">
    <property type="term" value="C:cytosol"/>
    <property type="evidence" value="ECO:0007669"/>
    <property type="project" value="TreeGrafter"/>
</dbReference>
<sequence length="204" mass="22920">MGTYFRLTSSLPELTERIPLLKADFFSSLISSSELSEAVTKRINELKLHAEEVYKQKGKDGYEDGKNEGLRENKEHVLETVLLSVEFIEGIEDDLVQIVMNTVKKVLNEMDPAERIIRIAQRALKNVKSQKELVIRVSTADEKAITKKFSDTLKSTKGGFLNIVVDARLEPGSCLVETEYGVVDASLDVQLKALESAFHSKIKY</sequence>